<dbReference type="AlphaFoldDB" id="A0A553ND61"/>
<dbReference type="EMBL" id="VCGU01000458">
    <property type="protein sequence ID" value="TRY63380.1"/>
    <property type="molecule type" value="Genomic_DNA"/>
</dbReference>
<protein>
    <submittedName>
        <fullName evidence="2">Uncharacterized protein</fullName>
    </submittedName>
</protein>
<evidence type="ECO:0000313" key="3">
    <source>
        <dbReference type="Proteomes" id="UP000318571"/>
    </source>
</evidence>
<keyword evidence="3" id="KW-1185">Reference proteome</keyword>
<sequence length="74" mass="7721">MNSASRVGAIFSQAGESYSKLGDMVMQLHPVAKDLPPTLDQSNGIGKPAQATSNPANPPIPDVKSLLSSISERT</sequence>
<reference evidence="2 3" key="1">
    <citation type="journal article" date="2018" name="Nat. Ecol. Evol.">
        <title>Genomic signatures of mitonuclear coevolution across populations of Tigriopus californicus.</title>
        <authorList>
            <person name="Barreto F.S."/>
            <person name="Watson E.T."/>
            <person name="Lima T.G."/>
            <person name="Willett C.S."/>
            <person name="Edmands S."/>
            <person name="Li W."/>
            <person name="Burton R.S."/>
        </authorList>
    </citation>
    <scope>NUCLEOTIDE SEQUENCE [LARGE SCALE GENOMIC DNA]</scope>
    <source>
        <strain evidence="2 3">San Diego</strain>
    </source>
</reference>
<accession>A0A553ND61</accession>
<comment type="caution">
    <text evidence="2">The sequence shown here is derived from an EMBL/GenBank/DDBJ whole genome shotgun (WGS) entry which is preliminary data.</text>
</comment>
<organism evidence="2 3">
    <name type="scientific">Tigriopus californicus</name>
    <name type="common">Marine copepod</name>
    <dbReference type="NCBI Taxonomy" id="6832"/>
    <lineage>
        <taxon>Eukaryota</taxon>
        <taxon>Metazoa</taxon>
        <taxon>Ecdysozoa</taxon>
        <taxon>Arthropoda</taxon>
        <taxon>Crustacea</taxon>
        <taxon>Multicrustacea</taxon>
        <taxon>Hexanauplia</taxon>
        <taxon>Copepoda</taxon>
        <taxon>Harpacticoida</taxon>
        <taxon>Harpacticidae</taxon>
        <taxon>Tigriopus</taxon>
    </lineage>
</organism>
<proteinExistence type="predicted"/>
<gene>
    <name evidence="2" type="ORF">TCAL_00429</name>
</gene>
<dbReference type="Proteomes" id="UP000318571">
    <property type="component" value="Chromosome 10"/>
</dbReference>
<feature type="region of interest" description="Disordered" evidence="1">
    <location>
        <begin position="34"/>
        <end position="74"/>
    </location>
</feature>
<evidence type="ECO:0000313" key="2">
    <source>
        <dbReference type="EMBL" id="TRY63380.1"/>
    </source>
</evidence>
<name>A0A553ND61_TIGCA</name>
<evidence type="ECO:0000256" key="1">
    <source>
        <dbReference type="SAM" id="MobiDB-lite"/>
    </source>
</evidence>
<feature type="compositionally biased region" description="Polar residues" evidence="1">
    <location>
        <begin position="39"/>
        <end position="55"/>
    </location>
</feature>